<dbReference type="EMBL" id="JBHSJG010000036">
    <property type="protein sequence ID" value="MFC4987946.1"/>
    <property type="molecule type" value="Genomic_DNA"/>
</dbReference>
<dbReference type="AlphaFoldDB" id="A0ABD5QDW9"/>
<organism evidence="1 2">
    <name type="scientific">Saliphagus infecundisoli</name>
    <dbReference type="NCBI Taxonomy" id="1849069"/>
    <lineage>
        <taxon>Archaea</taxon>
        <taxon>Methanobacteriati</taxon>
        <taxon>Methanobacteriota</taxon>
        <taxon>Stenosarchaea group</taxon>
        <taxon>Halobacteria</taxon>
        <taxon>Halobacteriales</taxon>
        <taxon>Natrialbaceae</taxon>
        <taxon>Saliphagus</taxon>
    </lineage>
</organism>
<evidence type="ECO:0000313" key="1">
    <source>
        <dbReference type="EMBL" id="MFC4987946.1"/>
    </source>
</evidence>
<accession>A0ABD5QDW9</accession>
<name>A0ABD5QDW9_9EURY</name>
<keyword evidence="2" id="KW-1185">Reference proteome</keyword>
<evidence type="ECO:0000313" key="2">
    <source>
        <dbReference type="Proteomes" id="UP001595925"/>
    </source>
</evidence>
<dbReference type="RefSeq" id="WP_198667878.1">
    <property type="nucleotide sequence ID" value="NZ_JAIVEF010000001.1"/>
</dbReference>
<reference evidence="1 2" key="1">
    <citation type="journal article" date="2019" name="Int. J. Syst. Evol. Microbiol.">
        <title>The Global Catalogue of Microorganisms (GCM) 10K type strain sequencing project: providing services to taxonomists for standard genome sequencing and annotation.</title>
        <authorList>
            <consortium name="The Broad Institute Genomics Platform"/>
            <consortium name="The Broad Institute Genome Sequencing Center for Infectious Disease"/>
            <person name="Wu L."/>
            <person name="Ma J."/>
        </authorList>
    </citation>
    <scope>NUCLEOTIDE SEQUENCE [LARGE SCALE GENOMIC DNA]</scope>
    <source>
        <strain evidence="1 2">CGMCC 1.15824</strain>
    </source>
</reference>
<evidence type="ECO:0008006" key="3">
    <source>
        <dbReference type="Google" id="ProtNLM"/>
    </source>
</evidence>
<comment type="caution">
    <text evidence="1">The sequence shown here is derived from an EMBL/GenBank/DDBJ whole genome shotgun (WGS) entry which is preliminary data.</text>
</comment>
<proteinExistence type="predicted"/>
<sequence>MPTCTHCETTLDAEELVRHESGDLLFVHCPSCGASMGTYREPGIGR</sequence>
<protein>
    <recommendedName>
        <fullName evidence="3">Small CPxCG-related zinc finger protein</fullName>
    </recommendedName>
</protein>
<gene>
    <name evidence="1" type="ORF">ACFPFO_09315</name>
</gene>
<dbReference type="Proteomes" id="UP001595925">
    <property type="component" value="Unassembled WGS sequence"/>
</dbReference>